<keyword evidence="1" id="KW-0472">Membrane</keyword>
<keyword evidence="3" id="KW-1185">Reference proteome</keyword>
<dbReference type="Proteomes" id="UP000198287">
    <property type="component" value="Unassembled WGS sequence"/>
</dbReference>
<feature type="transmembrane region" description="Helical" evidence="1">
    <location>
        <begin position="66"/>
        <end position="90"/>
    </location>
</feature>
<sequence>MDPILILLYIYAFFFIFFGVWSMFAIAADKNAAETRQWRTSEYKLHLLELMGDGLPAKYSQEMDPILILLIIYACFFLIFGIWSFSAIIADKNAAETRQWRTSECKLHFLELMGGWFGSLSAQVCVHHKTRKLSYQIVFWTIVILHAAGMVAVYLNQNDIREFLKN</sequence>
<keyword evidence="1" id="KW-1133">Transmembrane helix</keyword>
<keyword evidence="1" id="KW-0812">Transmembrane</keyword>
<proteinExistence type="predicted"/>
<name>A0A226DDT9_FOLCA</name>
<reference evidence="2 3" key="1">
    <citation type="submission" date="2015-12" db="EMBL/GenBank/DDBJ databases">
        <title>The genome of Folsomia candida.</title>
        <authorList>
            <person name="Faddeeva A."/>
            <person name="Derks M.F."/>
            <person name="Anvar Y."/>
            <person name="Smit S."/>
            <person name="Van Straalen N."/>
            <person name="Roelofs D."/>
        </authorList>
    </citation>
    <scope>NUCLEOTIDE SEQUENCE [LARGE SCALE GENOMIC DNA]</scope>
    <source>
        <strain evidence="2 3">VU population</strain>
        <tissue evidence="2">Whole body</tissue>
    </source>
</reference>
<dbReference type="AlphaFoldDB" id="A0A226DDT9"/>
<dbReference type="InterPro" id="IPR010718">
    <property type="entry name" value="DUF1294"/>
</dbReference>
<protein>
    <submittedName>
        <fullName evidence="2">Uncharacterized protein YsdA</fullName>
    </submittedName>
</protein>
<dbReference type="Pfam" id="PF06961">
    <property type="entry name" value="DUF1294"/>
    <property type="match status" value="2"/>
</dbReference>
<feature type="transmembrane region" description="Helical" evidence="1">
    <location>
        <begin position="137"/>
        <end position="155"/>
    </location>
</feature>
<evidence type="ECO:0000313" key="2">
    <source>
        <dbReference type="EMBL" id="OXA43138.1"/>
    </source>
</evidence>
<organism evidence="2 3">
    <name type="scientific">Folsomia candida</name>
    <name type="common">Springtail</name>
    <dbReference type="NCBI Taxonomy" id="158441"/>
    <lineage>
        <taxon>Eukaryota</taxon>
        <taxon>Metazoa</taxon>
        <taxon>Ecdysozoa</taxon>
        <taxon>Arthropoda</taxon>
        <taxon>Hexapoda</taxon>
        <taxon>Collembola</taxon>
        <taxon>Entomobryomorpha</taxon>
        <taxon>Isotomoidea</taxon>
        <taxon>Isotomidae</taxon>
        <taxon>Proisotominae</taxon>
        <taxon>Folsomia</taxon>
    </lineage>
</organism>
<feature type="transmembrane region" description="Helical" evidence="1">
    <location>
        <begin position="6"/>
        <end position="28"/>
    </location>
</feature>
<evidence type="ECO:0000256" key="1">
    <source>
        <dbReference type="SAM" id="Phobius"/>
    </source>
</evidence>
<accession>A0A226DDT9</accession>
<dbReference type="EMBL" id="LNIX01000023">
    <property type="protein sequence ID" value="OXA43138.1"/>
    <property type="molecule type" value="Genomic_DNA"/>
</dbReference>
<comment type="caution">
    <text evidence="2">The sequence shown here is derived from an EMBL/GenBank/DDBJ whole genome shotgun (WGS) entry which is preliminary data.</text>
</comment>
<gene>
    <name evidence="2" type="ORF">Fcan01_22229</name>
</gene>
<evidence type="ECO:0000313" key="3">
    <source>
        <dbReference type="Proteomes" id="UP000198287"/>
    </source>
</evidence>